<dbReference type="PANTHER" id="PTHR11008">
    <property type="entry name" value="PROTEIN TAKEOUT-LIKE PROTEIN"/>
    <property type="match status" value="1"/>
</dbReference>
<dbReference type="GO" id="GO:0007623">
    <property type="term" value="P:circadian rhythm"/>
    <property type="evidence" value="ECO:0007669"/>
    <property type="project" value="UniProtKB-ARBA"/>
</dbReference>
<keyword evidence="1 4" id="KW-0732">Signal</keyword>
<reference evidence="5" key="1">
    <citation type="journal article" date="2021" name="Mol. Ecol. Resour.">
        <title>Apolygus lucorum genome provides insights into omnivorousness and mesophyll feeding.</title>
        <authorList>
            <person name="Liu Y."/>
            <person name="Liu H."/>
            <person name="Wang H."/>
            <person name="Huang T."/>
            <person name="Liu B."/>
            <person name="Yang B."/>
            <person name="Yin L."/>
            <person name="Li B."/>
            <person name="Zhang Y."/>
            <person name="Zhang S."/>
            <person name="Jiang F."/>
            <person name="Zhang X."/>
            <person name="Ren Y."/>
            <person name="Wang B."/>
            <person name="Wang S."/>
            <person name="Lu Y."/>
            <person name="Wu K."/>
            <person name="Fan W."/>
            <person name="Wang G."/>
        </authorList>
    </citation>
    <scope>NUCLEOTIDE SEQUENCE</scope>
    <source>
        <strain evidence="5">12Hb</strain>
    </source>
</reference>
<keyword evidence="2" id="KW-0090">Biological rhythms</keyword>
<evidence type="ECO:0008006" key="7">
    <source>
        <dbReference type="Google" id="ProtNLM"/>
    </source>
</evidence>
<evidence type="ECO:0000256" key="3">
    <source>
        <dbReference type="ARBA" id="ARBA00060902"/>
    </source>
</evidence>
<sequence length="247" mass="27129">MLSVLPLLFLSLDITAVLSAGALPNGWKTCKRSDPNIEKCLTEAAQGAVTSVVKSGVKKYGVFPAEPLRFNELMVDQSNGPVNVKLGFTDLDVFGLKDIKIIKANWNKGNLDIEASVPKLVVKGNYEVNGKVLVLPIVGTGKSNITIDKAYLVAQLQLSENAKGKVKYFKNEKMLLKVTGKKVYFKFDNLFNGDKRLGDNMNVFLNENWELIWEEVQPAISASLGQAVKEISNRIFGKVPSTEISPP</sequence>
<dbReference type="OrthoDB" id="8186595at2759"/>
<dbReference type="InterPro" id="IPR038606">
    <property type="entry name" value="To_sf"/>
</dbReference>
<dbReference type="Pfam" id="PF06585">
    <property type="entry name" value="JHBP"/>
    <property type="match status" value="1"/>
</dbReference>
<dbReference type="EMBL" id="WIXP02000001">
    <property type="protein sequence ID" value="KAF6215777.1"/>
    <property type="molecule type" value="Genomic_DNA"/>
</dbReference>
<evidence type="ECO:0000313" key="6">
    <source>
        <dbReference type="Proteomes" id="UP000466442"/>
    </source>
</evidence>
<keyword evidence="6" id="KW-1185">Reference proteome</keyword>
<dbReference type="InterPro" id="IPR010562">
    <property type="entry name" value="Haemolymph_juvenile_hormone-bd"/>
</dbReference>
<dbReference type="Gene3D" id="3.15.10.30">
    <property type="entry name" value="Haemolymph juvenile hormone binding protein"/>
    <property type="match status" value="1"/>
</dbReference>
<protein>
    <recommendedName>
        <fullName evidence="7">Hemolymph juvenile hormone binding protein</fullName>
    </recommendedName>
</protein>
<evidence type="ECO:0000256" key="4">
    <source>
        <dbReference type="SAM" id="SignalP"/>
    </source>
</evidence>
<dbReference type="GO" id="GO:0005615">
    <property type="term" value="C:extracellular space"/>
    <property type="evidence" value="ECO:0007669"/>
    <property type="project" value="TreeGrafter"/>
</dbReference>
<dbReference type="AlphaFoldDB" id="A0A8S9Y3G5"/>
<organism evidence="5 6">
    <name type="scientific">Apolygus lucorum</name>
    <name type="common">Small green plant bug</name>
    <name type="synonym">Lygocoris lucorum</name>
    <dbReference type="NCBI Taxonomy" id="248454"/>
    <lineage>
        <taxon>Eukaryota</taxon>
        <taxon>Metazoa</taxon>
        <taxon>Ecdysozoa</taxon>
        <taxon>Arthropoda</taxon>
        <taxon>Hexapoda</taxon>
        <taxon>Insecta</taxon>
        <taxon>Pterygota</taxon>
        <taxon>Neoptera</taxon>
        <taxon>Paraneoptera</taxon>
        <taxon>Hemiptera</taxon>
        <taxon>Heteroptera</taxon>
        <taxon>Panheteroptera</taxon>
        <taxon>Cimicomorpha</taxon>
        <taxon>Miridae</taxon>
        <taxon>Mirini</taxon>
        <taxon>Apolygus</taxon>
    </lineage>
</organism>
<accession>A0A8S9Y3G5</accession>
<proteinExistence type="inferred from homology"/>
<feature type="signal peptide" evidence="4">
    <location>
        <begin position="1"/>
        <end position="19"/>
    </location>
</feature>
<dbReference type="SMART" id="SM00700">
    <property type="entry name" value="JHBP"/>
    <property type="match status" value="1"/>
</dbReference>
<name>A0A8S9Y3G5_APOLU</name>
<feature type="chain" id="PRO_5035846749" description="Hemolymph juvenile hormone binding protein" evidence="4">
    <location>
        <begin position="20"/>
        <end position="247"/>
    </location>
</feature>
<dbReference type="FunFam" id="3.15.10.30:FF:000001">
    <property type="entry name" value="Takeout-like protein 1"/>
    <property type="match status" value="1"/>
</dbReference>
<evidence type="ECO:0000313" key="5">
    <source>
        <dbReference type="EMBL" id="KAF6215777.1"/>
    </source>
</evidence>
<dbReference type="Proteomes" id="UP000466442">
    <property type="component" value="Linkage Group LG1"/>
</dbReference>
<gene>
    <name evidence="5" type="ORF">GE061_000112</name>
</gene>
<comment type="similarity">
    <text evidence="3">Belongs to the TO family.</text>
</comment>
<dbReference type="PANTHER" id="PTHR11008:SF32">
    <property type="entry name" value="CIRCADIAN CLOCK-CONTROLLED PROTEIN DAYWAKE-RELATED"/>
    <property type="match status" value="1"/>
</dbReference>
<evidence type="ECO:0000256" key="2">
    <source>
        <dbReference type="ARBA" id="ARBA00023108"/>
    </source>
</evidence>
<evidence type="ECO:0000256" key="1">
    <source>
        <dbReference type="ARBA" id="ARBA00022729"/>
    </source>
</evidence>
<comment type="caution">
    <text evidence="5">The sequence shown here is derived from an EMBL/GenBank/DDBJ whole genome shotgun (WGS) entry which is preliminary data.</text>
</comment>